<gene>
    <name evidence="2" type="ORF">CJ030_MR0G013889</name>
    <name evidence="3" type="ORF">CJ030_MR6G013872</name>
</gene>
<reference evidence="2" key="3">
    <citation type="submission" date="2019-09" db="EMBL/GenBank/DDBJ databases">
        <authorList>
            <person name="Gao Z."/>
        </authorList>
    </citation>
    <scope>NUCLEOTIDE SEQUENCE</scope>
    <source>
        <tissue evidence="2">Leaves</tissue>
    </source>
</reference>
<feature type="region of interest" description="Disordered" evidence="1">
    <location>
        <begin position="1"/>
        <end position="35"/>
    </location>
</feature>
<evidence type="ECO:0000256" key="1">
    <source>
        <dbReference type="SAM" id="MobiDB-lite"/>
    </source>
</evidence>
<comment type="caution">
    <text evidence="2">The sequence shown here is derived from an EMBL/GenBank/DDBJ whole genome shotgun (WGS) entry which is preliminary data.</text>
</comment>
<accession>A0A6A1UIY4</accession>
<reference evidence="2" key="1">
    <citation type="submission" date="2018-07" db="EMBL/GenBank/DDBJ databases">
        <authorList>
            <person name="Gao Z.-S."/>
            <person name="Jia H.-M."/>
            <person name="Jia H.-J."/>
            <person name="Cai Q.-L."/>
            <person name="Wang Y."/>
            <person name="Zhao H.-B."/>
        </authorList>
    </citation>
    <scope>NUCLEOTIDE SEQUENCE</scope>
    <source>
        <tissue evidence="2">Leaves</tissue>
    </source>
</reference>
<evidence type="ECO:0000313" key="4">
    <source>
        <dbReference type="Proteomes" id="UP000516437"/>
    </source>
</evidence>
<evidence type="ECO:0000313" key="3">
    <source>
        <dbReference type="EMBL" id="KAB1210380.1"/>
    </source>
</evidence>
<dbReference type="EMBL" id="RXIC02000419">
    <property type="protein sequence ID" value="KAB1199757.1"/>
    <property type="molecule type" value="Genomic_DNA"/>
</dbReference>
<reference evidence="2 4" key="2">
    <citation type="journal article" date="2019" name="Plant Biotechnol. J.">
        <title>The red bayberry genome and genetic basis of sex determination.</title>
        <authorList>
            <person name="Jia H.M."/>
            <person name="Jia H.J."/>
            <person name="Cai Q.L."/>
            <person name="Wang Y."/>
            <person name="Zhao H.B."/>
            <person name="Yang W.F."/>
            <person name="Wang G.Y."/>
            <person name="Li Y.H."/>
            <person name="Zhan D.L."/>
            <person name="Shen Y.T."/>
            <person name="Niu Q.F."/>
            <person name="Chang L."/>
            <person name="Qiu J."/>
            <person name="Zhao L."/>
            <person name="Xie H.B."/>
            <person name="Fu W.Y."/>
            <person name="Jin J."/>
            <person name="Li X.W."/>
            <person name="Jiao Y."/>
            <person name="Zhou C.C."/>
            <person name="Tu T."/>
            <person name="Chai C.Y."/>
            <person name="Gao J.L."/>
            <person name="Fan L.J."/>
            <person name="van de Weg E."/>
            <person name="Wang J.Y."/>
            <person name="Gao Z.S."/>
        </authorList>
    </citation>
    <scope>NUCLEOTIDE SEQUENCE [LARGE SCALE GENOMIC DNA]</scope>
    <source>
        <tissue evidence="2">Leaves</tissue>
    </source>
</reference>
<sequence length="73" mass="7732">MQKQLDDEDYISKPSTETTSPVDGNTKTEQPSKKSTAAIAAEVADKLAASISSQLIMTSVLSTFAAEEAKLLV</sequence>
<feature type="compositionally biased region" description="Polar residues" evidence="1">
    <location>
        <begin position="13"/>
        <end position="35"/>
    </location>
</feature>
<keyword evidence="4" id="KW-1185">Reference proteome</keyword>
<proteinExistence type="predicted"/>
<evidence type="ECO:0000313" key="2">
    <source>
        <dbReference type="EMBL" id="KAB1199757.1"/>
    </source>
</evidence>
<organism evidence="2 4">
    <name type="scientific">Morella rubra</name>
    <name type="common">Chinese bayberry</name>
    <dbReference type="NCBI Taxonomy" id="262757"/>
    <lineage>
        <taxon>Eukaryota</taxon>
        <taxon>Viridiplantae</taxon>
        <taxon>Streptophyta</taxon>
        <taxon>Embryophyta</taxon>
        <taxon>Tracheophyta</taxon>
        <taxon>Spermatophyta</taxon>
        <taxon>Magnoliopsida</taxon>
        <taxon>eudicotyledons</taxon>
        <taxon>Gunneridae</taxon>
        <taxon>Pentapetalae</taxon>
        <taxon>rosids</taxon>
        <taxon>fabids</taxon>
        <taxon>Fagales</taxon>
        <taxon>Myricaceae</taxon>
        <taxon>Morella</taxon>
    </lineage>
</organism>
<dbReference type="EMBL" id="RXIC02000024">
    <property type="protein sequence ID" value="KAB1210380.1"/>
    <property type="molecule type" value="Genomic_DNA"/>
</dbReference>
<protein>
    <submittedName>
        <fullName evidence="2">Uncharacterized protein</fullName>
    </submittedName>
</protein>
<name>A0A6A1UIY4_9ROSI</name>
<dbReference type="OrthoDB" id="1976124at2759"/>
<dbReference type="Proteomes" id="UP000516437">
    <property type="component" value="Chromosome 6"/>
</dbReference>
<dbReference type="AlphaFoldDB" id="A0A6A1UIY4"/>